<feature type="compositionally biased region" description="Basic and acidic residues" evidence="1">
    <location>
        <begin position="1"/>
        <end position="12"/>
    </location>
</feature>
<keyword evidence="2" id="KW-0472">Membrane</keyword>
<organism evidence="3 4">
    <name type="scientific">Atta colombica</name>
    <dbReference type="NCBI Taxonomy" id="520822"/>
    <lineage>
        <taxon>Eukaryota</taxon>
        <taxon>Metazoa</taxon>
        <taxon>Ecdysozoa</taxon>
        <taxon>Arthropoda</taxon>
        <taxon>Hexapoda</taxon>
        <taxon>Insecta</taxon>
        <taxon>Pterygota</taxon>
        <taxon>Neoptera</taxon>
        <taxon>Endopterygota</taxon>
        <taxon>Hymenoptera</taxon>
        <taxon>Apocrita</taxon>
        <taxon>Aculeata</taxon>
        <taxon>Formicoidea</taxon>
        <taxon>Formicidae</taxon>
        <taxon>Myrmicinae</taxon>
        <taxon>Atta</taxon>
    </lineage>
</organism>
<sequence>MTRKREKAESRLRRGTIKNQGGKETKRWPETSSQDSRLHIRKIVQVFEKRRGGPTWLPLAASLAFQTFFLFLSFLLAANFILEYLGHFSKQRLFNGQQ</sequence>
<protein>
    <submittedName>
        <fullName evidence="3">Uncharacterized protein</fullName>
    </submittedName>
</protein>
<evidence type="ECO:0000313" key="3">
    <source>
        <dbReference type="EMBL" id="KYM84507.1"/>
    </source>
</evidence>
<keyword evidence="2" id="KW-0812">Transmembrane</keyword>
<dbReference type="Proteomes" id="UP000078540">
    <property type="component" value="Unassembled WGS sequence"/>
</dbReference>
<keyword evidence="2" id="KW-1133">Transmembrane helix</keyword>
<dbReference type="AlphaFoldDB" id="A0A195BJD1"/>
<evidence type="ECO:0000256" key="2">
    <source>
        <dbReference type="SAM" id="Phobius"/>
    </source>
</evidence>
<dbReference type="EMBL" id="KQ976464">
    <property type="protein sequence ID" value="KYM84507.1"/>
    <property type="molecule type" value="Genomic_DNA"/>
</dbReference>
<reference evidence="3 4" key="1">
    <citation type="submission" date="2015-09" db="EMBL/GenBank/DDBJ databases">
        <title>Atta colombica WGS genome.</title>
        <authorList>
            <person name="Nygaard S."/>
            <person name="Hu H."/>
            <person name="Boomsma J."/>
            <person name="Zhang G."/>
        </authorList>
    </citation>
    <scope>NUCLEOTIDE SEQUENCE [LARGE SCALE GENOMIC DNA]</scope>
    <source>
        <strain evidence="3">Treedump-2</strain>
        <tissue evidence="3">Whole body</tissue>
    </source>
</reference>
<evidence type="ECO:0000313" key="4">
    <source>
        <dbReference type="Proteomes" id="UP000078540"/>
    </source>
</evidence>
<feature type="transmembrane region" description="Helical" evidence="2">
    <location>
        <begin position="56"/>
        <end position="82"/>
    </location>
</feature>
<name>A0A195BJD1_9HYME</name>
<evidence type="ECO:0000256" key="1">
    <source>
        <dbReference type="SAM" id="MobiDB-lite"/>
    </source>
</evidence>
<gene>
    <name evidence="3" type="ORF">ALC53_05293</name>
</gene>
<feature type="region of interest" description="Disordered" evidence="1">
    <location>
        <begin position="1"/>
        <end position="33"/>
    </location>
</feature>
<accession>A0A195BJD1</accession>
<keyword evidence="4" id="KW-1185">Reference proteome</keyword>
<proteinExistence type="predicted"/>